<feature type="site" description="Transition state stabilizer" evidence="12">
    <location>
        <position position="138"/>
    </location>
</feature>
<name>A0ABC8U366_9AQUA</name>
<evidence type="ECO:0000313" key="17">
    <source>
        <dbReference type="EMBL" id="CAK9160613.1"/>
    </source>
</evidence>
<evidence type="ECO:0000256" key="6">
    <source>
        <dbReference type="ARBA" id="ARBA00022723"/>
    </source>
</evidence>
<evidence type="ECO:0000313" key="19">
    <source>
        <dbReference type="Proteomes" id="UP001642360"/>
    </source>
</evidence>
<evidence type="ECO:0000256" key="14">
    <source>
        <dbReference type="RuleBase" id="RU004241"/>
    </source>
</evidence>
<gene>
    <name evidence="17" type="ORF">ILEXP_LOCUS29385</name>
    <name evidence="18" type="ORF">ILEXP_LOCUS43229</name>
</gene>
<feature type="binding site" evidence="11">
    <location>
        <position position="164"/>
    </location>
    <ligand>
        <name>Ca(2+)</name>
        <dbReference type="ChEBI" id="CHEBI:29108"/>
        <label>1</label>
    </ligand>
</feature>
<dbReference type="InterPro" id="IPR010255">
    <property type="entry name" value="Haem_peroxidase_sf"/>
</dbReference>
<dbReference type="AlphaFoldDB" id="A0ABC8U366"/>
<evidence type="ECO:0000256" key="12">
    <source>
        <dbReference type="PIRSR" id="PIRSR600823-4"/>
    </source>
</evidence>
<dbReference type="GO" id="GO:0140825">
    <property type="term" value="F:lactoperoxidase activity"/>
    <property type="evidence" value="ECO:0007669"/>
    <property type="project" value="UniProtKB-EC"/>
</dbReference>
<keyword evidence="15" id="KW-0812">Transmembrane</keyword>
<dbReference type="PRINTS" id="PR00461">
    <property type="entry name" value="PLPEROXIDASE"/>
</dbReference>
<comment type="catalytic activity">
    <reaction evidence="1">
        <text>2 a phenolic donor + H2O2 = 2 a phenolic radical donor + 2 H2O</text>
        <dbReference type="Rhea" id="RHEA:56136"/>
        <dbReference type="ChEBI" id="CHEBI:15377"/>
        <dbReference type="ChEBI" id="CHEBI:16240"/>
        <dbReference type="ChEBI" id="CHEBI:139520"/>
        <dbReference type="ChEBI" id="CHEBI:139521"/>
        <dbReference type="EC" id="1.11.1.7"/>
    </reaction>
</comment>
<dbReference type="InterPro" id="IPR000823">
    <property type="entry name" value="Peroxidase_pln"/>
</dbReference>
<keyword evidence="7 11" id="KW-0106">Calcium</keyword>
<feature type="domain" description="Plant heme peroxidase family profile" evidence="16">
    <location>
        <begin position="101"/>
        <end position="189"/>
    </location>
</feature>
<comment type="caution">
    <text evidence="18">The sequence shown here is derived from an EMBL/GenBank/DDBJ whole genome shotgun (WGS) entry which is preliminary data.</text>
</comment>
<dbReference type="EC" id="1.11.1.7" evidence="3"/>
<keyword evidence="19" id="KW-1185">Reference proteome</keyword>
<evidence type="ECO:0000256" key="10">
    <source>
        <dbReference type="PIRSR" id="PIRSR600823-1"/>
    </source>
</evidence>
<evidence type="ECO:0000256" key="11">
    <source>
        <dbReference type="PIRSR" id="PIRSR600823-3"/>
    </source>
</evidence>
<keyword evidence="15" id="KW-1133">Transmembrane helix</keyword>
<keyword evidence="9" id="KW-0408">Iron</keyword>
<dbReference type="Gene3D" id="1.10.520.10">
    <property type="match status" value="1"/>
</dbReference>
<feature type="transmembrane region" description="Helical" evidence="15">
    <location>
        <begin position="24"/>
        <end position="49"/>
    </location>
</feature>
<keyword evidence="5" id="KW-0349">Heme</keyword>
<evidence type="ECO:0000256" key="8">
    <source>
        <dbReference type="ARBA" id="ARBA00023002"/>
    </source>
</evidence>
<organism evidence="18 19">
    <name type="scientific">Ilex paraguariensis</name>
    <name type="common">yerba mate</name>
    <dbReference type="NCBI Taxonomy" id="185542"/>
    <lineage>
        <taxon>Eukaryota</taxon>
        <taxon>Viridiplantae</taxon>
        <taxon>Streptophyta</taxon>
        <taxon>Embryophyta</taxon>
        <taxon>Tracheophyta</taxon>
        <taxon>Spermatophyta</taxon>
        <taxon>Magnoliopsida</taxon>
        <taxon>eudicotyledons</taxon>
        <taxon>Gunneridae</taxon>
        <taxon>Pentapetalae</taxon>
        <taxon>asterids</taxon>
        <taxon>campanulids</taxon>
        <taxon>Aquifoliales</taxon>
        <taxon>Aquifoliaceae</taxon>
        <taxon>Ilex</taxon>
    </lineage>
</organism>
<protein>
    <recommendedName>
        <fullName evidence="3">peroxidase</fullName>
        <ecNumber evidence="3">1.11.1.7</ecNumber>
    </recommendedName>
</protein>
<dbReference type="SUPFAM" id="SSF48113">
    <property type="entry name" value="Heme-dependent peroxidases"/>
    <property type="match status" value="1"/>
</dbReference>
<reference evidence="18 19" key="1">
    <citation type="submission" date="2024-02" db="EMBL/GenBank/DDBJ databases">
        <authorList>
            <person name="Vignale AGUSTIN F."/>
            <person name="Sosa J E."/>
            <person name="Modenutti C."/>
        </authorList>
    </citation>
    <scope>NUCLEOTIDE SEQUENCE [LARGE SCALE GENOMIC DNA]</scope>
</reference>
<dbReference type="InterPro" id="IPR019794">
    <property type="entry name" value="Peroxidases_AS"/>
</dbReference>
<dbReference type="EMBL" id="CAUOFW020006169">
    <property type="protein sequence ID" value="CAK9173490.1"/>
    <property type="molecule type" value="Genomic_DNA"/>
</dbReference>
<dbReference type="Proteomes" id="UP001642360">
    <property type="component" value="Unassembled WGS sequence"/>
</dbReference>
<feature type="disulfide bond" evidence="13">
    <location>
        <begin position="144"/>
        <end position="149"/>
    </location>
</feature>
<sequence>MVGVGLGVGFGGCGFGGYKSWIGWWFWVASEVEWKLSFLVFLLCVLISLKKQNAETKKGSRAVSWSLYDAPSIFADPSPSWPMFLSTKLEKKVEEADNLGSLRYDYHNESCPQTEQIIRTTVQELYKLRSNVSAALLRLVFHDCFLEGCDASVLPDAVNGIDNETIASFASRGFSEERQLLSLVPTALE</sequence>
<evidence type="ECO:0000256" key="1">
    <source>
        <dbReference type="ARBA" id="ARBA00000189"/>
    </source>
</evidence>
<dbReference type="GO" id="GO:0046872">
    <property type="term" value="F:metal ion binding"/>
    <property type="evidence" value="ECO:0007669"/>
    <property type="project" value="UniProtKB-KW"/>
</dbReference>
<dbReference type="PROSITE" id="PS50873">
    <property type="entry name" value="PEROXIDASE_4"/>
    <property type="match status" value="1"/>
</dbReference>
<evidence type="ECO:0000259" key="16">
    <source>
        <dbReference type="PROSITE" id="PS50873"/>
    </source>
</evidence>
<evidence type="ECO:0000313" key="18">
    <source>
        <dbReference type="EMBL" id="CAK9173490.1"/>
    </source>
</evidence>
<evidence type="ECO:0000256" key="13">
    <source>
        <dbReference type="PIRSR" id="PIRSR600823-5"/>
    </source>
</evidence>
<keyword evidence="8" id="KW-0560">Oxidoreductase</keyword>
<comment type="cofactor">
    <cofactor evidence="2">
        <name>heme b</name>
        <dbReference type="ChEBI" id="CHEBI:60344"/>
    </cofactor>
</comment>
<dbReference type="PANTHER" id="PTHR31235">
    <property type="entry name" value="PEROXIDASE 25-RELATED"/>
    <property type="match status" value="1"/>
</dbReference>
<evidence type="ECO:0000256" key="15">
    <source>
        <dbReference type="SAM" id="Phobius"/>
    </source>
</evidence>
<evidence type="ECO:0000256" key="5">
    <source>
        <dbReference type="ARBA" id="ARBA00022617"/>
    </source>
</evidence>
<evidence type="ECO:0000256" key="2">
    <source>
        <dbReference type="ARBA" id="ARBA00001970"/>
    </source>
</evidence>
<feature type="binding site" evidence="11">
    <location>
        <position position="150"/>
    </location>
    <ligand>
        <name>Ca(2+)</name>
        <dbReference type="ChEBI" id="CHEBI:29108"/>
        <label>1</label>
    </ligand>
</feature>
<keyword evidence="15" id="KW-0472">Membrane</keyword>
<evidence type="ECO:0000256" key="3">
    <source>
        <dbReference type="ARBA" id="ARBA00012313"/>
    </source>
</evidence>
<dbReference type="EMBL" id="CAUOFW020003547">
    <property type="protein sequence ID" value="CAK9160613.1"/>
    <property type="molecule type" value="Genomic_DNA"/>
</dbReference>
<evidence type="ECO:0000256" key="9">
    <source>
        <dbReference type="ARBA" id="ARBA00023004"/>
    </source>
</evidence>
<feature type="active site" description="Proton acceptor" evidence="10">
    <location>
        <position position="142"/>
    </location>
</feature>
<evidence type="ECO:0000256" key="4">
    <source>
        <dbReference type="ARBA" id="ARBA00022559"/>
    </source>
</evidence>
<proteinExistence type="inferred from homology"/>
<evidence type="ECO:0000256" key="7">
    <source>
        <dbReference type="ARBA" id="ARBA00022837"/>
    </source>
</evidence>
<feature type="binding site" evidence="11">
    <location>
        <position position="152"/>
    </location>
    <ligand>
        <name>Ca(2+)</name>
        <dbReference type="ChEBI" id="CHEBI:29108"/>
        <label>1</label>
    </ligand>
</feature>
<keyword evidence="13" id="KW-1015">Disulfide bond</keyword>
<dbReference type="PROSITE" id="PS00436">
    <property type="entry name" value="PEROXIDASE_2"/>
    <property type="match status" value="1"/>
</dbReference>
<dbReference type="Pfam" id="PF00141">
    <property type="entry name" value="peroxidase"/>
    <property type="match status" value="1"/>
</dbReference>
<keyword evidence="6 11" id="KW-0479">Metal-binding</keyword>
<dbReference type="InterPro" id="IPR002016">
    <property type="entry name" value="Haem_peroxidase"/>
</dbReference>
<comment type="cofactor">
    <cofactor evidence="11">
        <name>Ca(2+)</name>
        <dbReference type="ChEBI" id="CHEBI:29108"/>
    </cofactor>
    <text evidence="11">Binds 2 calcium ions per subunit.</text>
</comment>
<comment type="similarity">
    <text evidence="14">Belongs to the peroxidase family.</text>
</comment>
<accession>A0ABC8U366</accession>
<keyword evidence="4" id="KW-0575">Peroxidase</keyword>
<feature type="binding site" evidence="11">
    <location>
        <position position="143"/>
    </location>
    <ligand>
        <name>Ca(2+)</name>
        <dbReference type="ChEBI" id="CHEBI:29108"/>
        <label>1</label>
    </ligand>
</feature>
<feature type="binding site" evidence="11">
    <location>
        <position position="148"/>
    </location>
    <ligand>
        <name>Ca(2+)</name>
        <dbReference type="ChEBI" id="CHEBI:29108"/>
        <label>1</label>
    </ligand>
</feature>